<evidence type="ECO:0000256" key="4">
    <source>
        <dbReference type="ARBA" id="ARBA00022989"/>
    </source>
</evidence>
<dbReference type="PIRSF" id="PIRSF006060">
    <property type="entry name" value="AA_transporter"/>
    <property type="match status" value="1"/>
</dbReference>
<evidence type="ECO:0000313" key="9">
    <source>
        <dbReference type="Proteomes" id="UP000198386"/>
    </source>
</evidence>
<evidence type="ECO:0000256" key="3">
    <source>
        <dbReference type="ARBA" id="ARBA00022692"/>
    </source>
</evidence>
<organism evidence="8 9">
    <name type="scientific">Geodermatophilus saharensis</name>
    <dbReference type="NCBI Taxonomy" id="1137994"/>
    <lineage>
        <taxon>Bacteria</taxon>
        <taxon>Bacillati</taxon>
        <taxon>Actinomycetota</taxon>
        <taxon>Actinomycetes</taxon>
        <taxon>Geodermatophilales</taxon>
        <taxon>Geodermatophilaceae</taxon>
        <taxon>Geodermatophilus</taxon>
    </lineage>
</organism>
<dbReference type="Proteomes" id="UP000198386">
    <property type="component" value="Unassembled WGS sequence"/>
</dbReference>
<feature type="transmembrane region" description="Helical" evidence="7">
    <location>
        <begin position="264"/>
        <end position="282"/>
    </location>
</feature>
<dbReference type="InterPro" id="IPR050367">
    <property type="entry name" value="APC_superfamily"/>
</dbReference>
<feature type="transmembrane region" description="Helical" evidence="7">
    <location>
        <begin position="80"/>
        <end position="100"/>
    </location>
</feature>
<evidence type="ECO:0000256" key="6">
    <source>
        <dbReference type="SAM" id="MobiDB-lite"/>
    </source>
</evidence>
<proteinExistence type="predicted"/>
<accession>A0A239CUX2</accession>
<feature type="transmembrane region" description="Helical" evidence="7">
    <location>
        <begin position="121"/>
        <end position="144"/>
    </location>
</feature>
<keyword evidence="5 7" id="KW-0472">Membrane</keyword>
<dbReference type="InterPro" id="IPR002293">
    <property type="entry name" value="AA/rel_permease1"/>
</dbReference>
<reference evidence="9" key="1">
    <citation type="submission" date="2017-06" db="EMBL/GenBank/DDBJ databases">
        <authorList>
            <person name="Varghese N."/>
            <person name="Submissions S."/>
        </authorList>
    </citation>
    <scope>NUCLEOTIDE SEQUENCE [LARGE SCALE GENOMIC DNA]</scope>
    <source>
        <strain evidence="9">DSM 45423</strain>
    </source>
</reference>
<feature type="transmembrane region" description="Helical" evidence="7">
    <location>
        <begin position="437"/>
        <end position="456"/>
    </location>
</feature>
<dbReference type="Gene3D" id="1.20.1740.10">
    <property type="entry name" value="Amino acid/polyamine transporter I"/>
    <property type="match status" value="1"/>
</dbReference>
<evidence type="ECO:0000313" key="8">
    <source>
        <dbReference type="EMBL" id="SNS23662.1"/>
    </source>
</evidence>
<feature type="transmembrane region" description="Helical" evidence="7">
    <location>
        <begin position="44"/>
        <end position="74"/>
    </location>
</feature>
<dbReference type="PANTHER" id="PTHR42770">
    <property type="entry name" value="AMINO ACID TRANSPORTER-RELATED"/>
    <property type="match status" value="1"/>
</dbReference>
<feature type="transmembrane region" description="Helical" evidence="7">
    <location>
        <begin position="188"/>
        <end position="207"/>
    </location>
</feature>
<comment type="subcellular location">
    <subcellularLocation>
        <location evidence="1">Cell membrane</location>
        <topology evidence="1">Multi-pass membrane protein</topology>
    </subcellularLocation>
</comment>
<protein>
    <submittedName>
        <fullName evidence="8">Amino acid/polyamine/organocation transporter, APC superfamily</fullName>
    </submittedName>
</protein>
<feature type="transmembrane region" description="Helical" evidence="7">
    <location>
        <begin position="399"/>
        <end position="425"/>
    </location>
</feature>
<feature type="region of interest" description="Disordered" evidence="6">
    <location>
        <begin position="1"/>
        <end position="27"/>
    </location>
</feature>
<name>A0A239CUX2_9ACTN</name>
<keyword evidence="9" id="KW-1185">Reference proteome</keyword>
<feature type="transmembrane region" description="Helical" evidence="7">
    <location>
        <begin position="468"/>
        <end position="486"/>
    </location>
</feature>
<dbReference type="RefSeq" id="WP_217897266.1">
    <property type="nucleotide sequence ID" value="NZ_FZOH01000003.1"/>
</dbReference>
<dbReference type="EMBL" id="FZOH01000003">
    <property type="protein sequence ID" value="SNS23662.1"/>
    <property type="molecule type" value="Genomic_DNA"/>
</dbReference>
<evidence type="ECO:0000256" key="2">
    <source>
        <dbReference type="ARBA" id="ARBA00022475"/>
    </source>
</evidence>
<dbReference type="AlphaFoldDB" id="A0A239CUX2"/>
<keyword evidence="2" id="KW-1003">Cell membrane</keyword>
<feature type="transmembrane region" description="Helical" evidence="7">
    <location>
        <begin position="164"/>
        <end position="181"/>
    </location>
</feature>
<dbReference type="Pfam" id="PF13520">
    <property type="entry name" value="AA_permease_2"/>
    <property type="match status" value="1"/>
</dbReference>
<evidence type="ECO:0000256" key="1">
    <source>
        <dbReference type="ARBA" id="ARBA00004651"/>
    </source>
</evidence>
<feature type="transmembrane region" description="Helical" evidence="7">
    <location>
        <begin position="318"/>
        <end position="347"/>
    </location>
</feature>
<evidence type="ECO:0000256" key="5">
    <source>
        <dbReference type="ARBA" id="ARBA00023136"/>
    </source>
</evidence>
<gene>
    <name evidence="8" type="ORF">SAMN04488107_1822</name>
</gene>
<dbReference type="GO" id="GO:0005886">
    <property type="term" value="C:plasma membrane"/>
    <property type="evidence" value="ECO:0007669"/>
    <property type="project" value="UniProtKB-SubCell"/>
</dbReference>
<feature type="transmembrane region" description="Helical" evidence="7">
    <location>
        <begin position="368"/>
        <end position="387"/>
    </location>
</feature>
<dbReference type="PANTHER" id="PTHR42770:SF16">
    <property type="entry name" value="AMINO ACID PERMEASE"/>
    <property type="match status" value="1"/>
</dbReference>
<keyword evidence="3 7" id="KW-0812">Transmembrane</keyword>
<evidence type="ECO:0000256" key="7">
    <source>
        <dbReference type="SAM" id="Phobius"/>
    </source>
</evidence>
<keyword evidence="4 7" id="KW-1133">Transmembrane helix</keyword>
<dbReference type="GO" id="GO:0022857">
    <property type="term" value="F:transmembrane transporter activity"/>
    <property type="evidence" value="ECO:0007669"/>
    <property type="project" value="InterPro"/>
</dbReference>
<feature type="transmembrane region" description="Helical" evidence="7">
    <location>
        <begin position="227"/>
        <end position="252"/>
    </location>
</feature>
<sequence length="503" mass="51944">MVDTGSFDGPSQPLAPSGQDRRTGQVPTQTATLMQGSGLRRNRLGVFGVAFFVIAAVAPMAAIVGGSPVVFATVGPGTPAVFLLAALLFAVFSVGYVTMSRHITNAGGFVAYIARGLGARAGAAAAGVTVLCYVSLLCGLLSQYGVFAEQLLSVRLGLDVPREIILLLSIILVTALTARGVDMSLRVLGVLVTIEVLTFVVLDLAILGDGGGTSGASLAGFDPGNVFNAGLGVAFLFAFACFTGFEATVVFSEEAKTPRRTIPRAAYLSIAFIGIFYAFTTWCLSNAAGLDAVQQQAGDKLATGTFVPDLAGEYVGGWFVTLLDVLVVTSFLAMLIGFANMFARYLFALGRAGVLPASLGRTTARNGTPAVAAIAIGVMEILVLTGFELAGADPIGITFFWLLALGTVALIAVLVLTCVAMLAFFSRTEVEESAWQTKAAPAIALIGFATVLYLAIANYDILGGTGAGKWLLLGIPLCAAAGWARATVKRSVDFSTDLSSGTP</sequence>